<dbReference type="PANTHER" id="PTHR44591:SF3">
    <property type="entry name" value="RESPONSE REGULATORY DOMAIN-CONTAINING PROTEIN"/>
    <property type="match status" value="1"/>
</dbReference>
<accession>A0A9X1PRV3</accession>
<evidence type="ECO:0000313" key="4">
    <source>
        <dbReference type="EMBL" id="MCF0064964.1"/>
    </source>
</evidence>
<proteinExistence type="predicted"/>
<dbReference type="Gene3D" id="3.40.50.2300">
    <property type="match status" value="1"/>
</dbReference>
<protein>
    <submittedName>
        <fullName evidence="4">Response regulator</fullName>
    </submittedName>
</protein>
<dbReference type="RefSeq" id="WP_234657941.1">
    <property type="nucleotide sequence ID" value="NZ_CP094997.1"/>
</dbReference>
<dbReference type="SMART" id="SM00448">
    <property type="entry name" value="REC"/>
    <property type="match status" value="1"/>
</dbReference>
<keyword evidence="5" id="KW-1185">Reference proteome</keyword>
<sequence>MKIVIIEDEKDLGVLMRNFLVKQLNIKSPDASVKVASSLSEGLQWINDLNPDWIFIDNNLPDGKGINEIQRIKSADKLQGAKIVMMSAMTNLKEEAFKNGADYFLDKPISFVEVRNIFSTNGHMNEGEA</sequence>
<dbReference type="SUPFAM" id="SSF52172">
    <property type="entry name" value="CheY-like"/>
    <property type="match status" value="1"/>
</dbReference>
<evidence type="ECO:0000259" key="3">
    <source>
        <dbReference type="PROSITE" id="PS50110"/>
    </source>
</evidence>
<feature type="modified residue" description="4-aspartylphosphate" evidence="2">
    <location>
        <position position="57"/>
    </location>
</feature>
<keyword evidence="1 2" id="KW-0597">Phosphoprotein</keyword>
<feature type="domain" description="Response regulatory" evidence="3">
    <location>
        <begin position="2"/>
        <end position="122"/>
    </location>
</feature>
<evidence type="ECO:0000256" key="1">
    <source>
        <dbReference type="ARBA" id="ARBA00022553"/>
    </source>
</evidence>
<dbReference type="Pfam" id="PF00072">
    <property type="entry name" value="Response_reg"/>
    <property type="match status" value="1"/>
</dbReference>
<dbReference type="GO" id="GO:0000160">
    <property type="term" value="P:phosphorelay signal transduction system"/>
    <property type="evidence" value="ECO:0007669"/>
    <property type="project" value="InterPro"/>
</dbReference>
<comment type="caution">
    <text evidence="4">The sequence shown here is derived from an EMBL/GenBank/DDBJ whole genome shotgun (WGS) entry which is preliminary data.</text>
</comment>
<reference evidence="4" key="1">
    <citation type="submission" date="2021-12" db="EMBL/GenBank/DDBJ databases">
        <title>Novel species in genus Dyadobacter.</title>
        <authorList>
            <person name="Ma C."/>
        </authorList>
    </citation>
    <scope>NUCLEOTIDE SEQUENCE</scope>
    <source>
        <strain evidence="4">LJ419</strain>
    </source>
</reference>
<dbReference type="EMBL" id="JAJTTC010000009">
    <property type="protein sequence ID" value="MCF0064964.1"/>
    <property type="molecule type" value="Genomic_DNA"/>
</dbReference>
<dbReference type="Proteomes" id="UP001139000">
    <property type="component" value="Unassembled WGS sequence"/>
</dbReference>
<dbReference type="AlphaFoldDB" id="A0A9X1PRV3"/>
<dbReference type="PROSITE" id="PS50110">
    <property type="entry name" value="RESPONSE_REGULATORY"/>
    <property type="match status" value="1"/>
</dbReference>
<dbReference type="InterPro" id="IPR001789">
    <property type="entry name" value="Sig_transdc_resp-reg_receiver"/>
</dbReference>
<evidence type="ECO:0000313" key="5">
    <source>
        <dbReference type="Proteomes" id="UP001139000"/>
    </source>
</evidence>
<dbReference type="PANTHER" id="PTHR44591">
    <property type="entry name" value="STRESS RESPONSE REGULATOR PROTEIN 1"/>
    <property type="match status" value="1"/>
</dbReference>
<name>A0A9X1PRV3_9BACT</name>
<organism evidence="4 5">
    <name type="scientific">Dyadobacter chenwenxiniae</name>
    <dbReference type="NCBI Taxonomy" id="2906456"/>
    <lineage>
        <taxon>Bacteria</taxon>
        <taxon>Pseudomonadati</taxon>
        <taxon>Bacteroidota</taxon>
        <taxon>Cytophagia</taxon>
        <taxon>Cytophagales</taxon>
        <taxon>Spirosomataceae</taxon>
        <taxon>Dyadobacter</taxon>
    </lineage>
</organism>
<evidence type="ECO:0000256" key="2">
    <source>
        <dbReference type="PROSITE-ProRule" id="PRU00169"/>
    </source>
</evidence>
<dbReference type="InterPro" id="IPR011006">
    <property type="entry name" value="CheY-like_superfamily"/>
</dbReference>
<dbReference type="CDD" id="cd00156">
    <property type="entry name" value="REC"/>
    <property type="match status" value="1"/>
</dbReference>
<dbReference type="InterPro" id="IPR050595">
    <property type="entry name" value="Bact_response_regulator"/>
</dbReference>
<gene>
    <name evidence="4" type="ORF">LXM26_25855</name>
</gene>